<dbReference type="PANTHER" id="PTHR10587:SF137">
    <property type="entry name" value="4-DEOXY-4-FORMAMIDO-L-ARABINOSE-PHOSPHOUNDECAPRENOL DEFORMYLASE ARND-RELATED"/>
    <property type="match status" value="1"/>
</dbReference>
<dbReference type="Gene3D" id="3.20.20.370">
    <property type="entry name" value="Glycoside hydrolase/deacetylase"/>
    <property type="match status" value="1"/>
</dbReference>
<evidence type="ECO:0000313" key="4">
    <source>
        <dbReference type="Proteomes" id="UP001058271"/>
    </source>
</evidence>
<dbReference type="SUPFAM" id="SSF88713">
    <property type="entry name" value="Glycoside hydrolase/deacetylase"/>
    <property type="match status" value="1"/>
</dbReference>
<dbReference type="EMBL" id="CP073721">
    <property type="protein sequence ID" value="UWZ40495.1"/>
    <property type="molecule type" value="Genomic_DNA"/>
</dbReference>
<sequence length="291" mass="31092">MAVVALLGSTACADNHVSQRASPSATGTPASPAAAAPPSPSATRSPSAPASPSDRPTSPKPSPSSGARTAEGGFVVRPPGSGHGPGASERFTGGTAVALTFDDGPDPVNTPAILKVLRDNGVKATFCMVGFRVRDHPELVRQIVADGHALCNHSWQHLLNLAKKDPAYVDWDLRHTNDMIHAAVGADVPIRYFRAPGGNFTPELVAKARELGMASIYWDVDPRDWDHNPDADHAAHIQRVIREVKQHVREGSIVLSHDNGQPDTVVAYRTLVPWLKEYFTLEALPTTPTRP</sequence>
<keyword evidence="4" id="KW-1185">Reference proteome</keyword>
<evidence type="ECO:0000259" key="2">
    <source>
        <dbReference type="PROSITE" id="PS51677"/>
    </source>
</evidence>
<dbReference type="InterPro" id="IPR002509">
    <property type="entry name" value="NODB_dom"/>
</dbReference>
<dbReference type="PANTHER" id="PTHR10587">
    <property type="entry name" value="GLYCOSYL TRANSFERASE-RELATED"/>
    <property type="match status" value="1"/>
</dbReference>
<feature type="compositionally biased region" description="Low complexity" evidence="1">
    <location>
        <begin position="41"/>
        <end position="56"/>
    </location>
</feature>
<feature type="compositionally biased region" description="Low complexity" evidence="1">
    <location>
        <begin position="20"/>
        <end position="34"/>
    </location>
</feature>
<evidence type="ECO:0000256" key="1">
    <source>
        <dbReference type="SAM" id="MobiDB-lite"/>
    </source>
</evidence>
<dbReference type="Pfam" id="PF01522">
    <property type="entry name" value="Polysacc_deac_1"/>
    <property type="match status" value="1"/>
</dbReference>
<dbReference type="CDD" id="cd10917">
    <property type="entry name" value="CE4_NodB_like_6s_7s"/>
    <property type="match status" value="1"/>
</dbReference>
<dbReference type="PROSITE" id="PS51677">
    <property type="entry name" value="NODB"/>
    <property type="match status" value="1"/>
</dbReference>
<feature type="region of interest" description="Disordered" evidence="1">
    <location>
        <begin position="8"/>
        <end position="91"/>
    </location>
</feature>
<dbReference type="InterPro" id="IPR050248">
    <property type="entry name" value="Polysacc_deacetylase_ArnD"/>
</dbReference>
<organism evidence="3 4">
    <name type="scientific">Dactylosporangium roseum</name>
    <dbReference type="NCBI Taxonomy" id="47989"/>
    <lineage>
        <taxon>Bacteria</taxon>
        <taxon>Bacillati</taxon>
        <taxon>Actinomycetota</taxon>
        <taxon>Actinomycetes</taxon>
        <taxon>Micromonosporales</taxon>
        <taxon>Micromonosporaceae</taxon>
        <taxon>Dactylosporangium</taxon>
    </lineage>
</organism>
<evidence type="ECO:0000313" key="3">
    <source>
        <dbReference type="EMBL" id="UWZ40495.1"/>
    </source>
</evidence>
<dbReference type="InterPro" id="IPR011330">
    <property type="entry name" value="Glyco_hydro/deAcase_b/a-brl"/>
</dbReference>
<dbReference type="Proteomes" id="UP001058271">
    <property type="component" value="Chromosome"/>
</dbReference>
<protein>
    <submittedName>
        <fullName evidence="3">Polysaccharide deacetylase family protein</fullName>
    </submittedName>
</protein>
<proteinExistence type="predicted"/>
<gene>
    <name evidence="3" type="ORF">Drose_21020</name>
</gene>
<accession>A0ABY5ZEB2</accession>
<name>A0ABY5ZEB2_9ACTN</name>
<feature type="domain" description="NodB homology" evidence="2">
    <location>
        <begin position="95"/>
        <end position="284"/>
    </location>
</feature>
<reference evidence="3" key="1">
    <citation type="submission" date="2021-04" db="EMBL/GenBank/DDBJ databases">
        <title>Biosynthetic gene clusters of Dactylosporangioum roseum.</title>
        <authorList>
            <person name="Hartkoorn R.C."/>
            <person name="Beaudoing E."/>
            <person name="Hot D."/>
            <person name="Moureu S."/>
        </authorList>
    </citation>
    <scope>NUCLEOTIDE SEQUENCE</scope>
    <source>
        <strain evidence="3">NRRL B-16295</strain>
    </source>
</reference>